<dbReference type="Proteomes" id="UP000020467">
    <property type="component" value="Unassembled WGS sequence"/>
</dbReference>
<dbReference type="OrthoDB" id="3231004at2759"/>
<feature type="compositionally biased region" description="Basic and acidic residues" evidence="1">
    <location>
        <begin position="26"/>
        <end position="37"/>
    </location>
</feature>
<accession>A0A010SA94</accession>
<feature type="region of interest" description="Disordered" evidence="1">
    <location>
        <begin position="1"/>
        <end position="37"/>
    </location>
</feature>
<name>A0A010SA94_9PEZI</name>
<protein>
    <submittedName>
        <fullName evidence="2">Uncharacterized protein</fullName>
    </submittedName>
</protein>
<gene>
    <name evidence="2" type="ORF">CFIO01_03867</name>
</gene>
<dbReference type="eggNOG" id="ENOG502SJ28">
    <property type="taxonomic scope" value="Eukaryota"/>
</dbReference>
<keyword evidence="3" id="KW-1185">Reference proteome</keyword>
<evidence type="ECO:0000256" key="1">
    <source>
        <dbReference type="SAM" id="MobiDB-lite"/>
    </source>
</evidence>
<comment type="caution">
    <text evidence="2">The sequence shown here is derived from an EMBL/GenBank/DDBJ whole genome shotgun (WGS) entry which is preliminary data.</text>
</comment>
<dbReference type="KEGG" id="cfj:CFIO01_03867"/>
<dbReference type="EMBL" id="JARH01000363">
    <property type="protein sequence ID" value="EXF81663.1"/>
    <property type="molecule type" value="Genomic_DNA"/>
</dbReference>
<reference evidence="2 3" key="1">
    <citation type="submission" date="2014-02" db="EMBL/GenBank/DDBJ databases">
        <title>The genome sequence of Colletotrichum fioriniae PJ7.</title>
        <authorList>
            <person name="Baroncelli R."/>
            <person name="Thon M.R."/>
        </authorList>
    </citation>
    <scope>NUCLEOTIDE SEQUENCE [LARGE SCALE GENOMIC DNA]</scope>
    <source>
        <strain evidence="2 3">PJ7</strain>
    </source>
</reference>
<dbReference type="HOGENOM" id="CLU_1722213_0_0_1"/>
<evidence type="ECO:0000313" key="3">
    <source>
        <dbReference type="Proteomes" id="UP000020467"/>
    </source>
</evidence>
<organism evidence="2 3">
    <name type="scientific">Colletotrichum fioriniae PJ7</name>
    <dbReference type="NCBI Taxonomy" id="1445577"/>
    <lineage>
        <taxon>Eukaryota</taxon>
        <taxon>Fungi</taxon>
        <taxon>Dikarya</taxon>
        <taxon>Ascomycota</taxon>
        <taxon>Pezizomycotina</taxon>
        <taxon>Sordariomycetes</taxon>
        <taxon>Hypocreomycetidae</taxon>
        <taxon>Glomerellales</taxon>
        <taxon>Glomerellaceae</taxon>
        <taxon>Colletotrichum</taxon>
        <taxon>Colletotrichum acutatum species complex</taxon>
    </lineage>
</organism>
<dbReference type="AlphaFoldDB" id="A0A010SA94"/>
<feature type="compositionally biased region" description="Polar residues" evidence="1">
    <location>
        <begin position="1"/>
        <end position="10"/>
    </location>
</feature>
<evidence type="ECO:0000313" key="2">
    <source>
        <dbReference type="EMBL" id="EXF81663.1"/>
    </source>
</evidence>
<proteinExistence type="predicted"/>
<sequence>MCRSRQTIKSSFRESRPINRAGDNFTRTKDATEAEGEKDAKAGAALAIDFKKDDMTFLNENKTTISVSYTGGGQNLKHPGEDWKFETMRKAALQILHLVVKTHMRTHAIFTKSTALRSYDAHFGGLKMPSFEMASVYSTILQEAYLDFKTIA</sequence>